<comment type="caution">
    <text evidence="6">The sequence shown here is derived from an EMBL/GenBank/DDBJ whole genome shotgun (WGS) entry which is preliminary data.</text>
</comment>
<evidence type="ECO:0000256" key="1">
    <source>
        <dbReference type="ARBA" id="ARBA00023015"/>
    </source>
</evidence>
<keyword evidence="3" id="KW-0804">Transcription</keyword>
<evidence type="ECO:0000259" key="5">
    <source>
        <dbReference type="PROSITE" id="PS50977"/>
    </source>
</evidence>
<dbReference type="InterPro" id="IPR001647">
    <property type="entry name" value="HTH_TetR"/>
</dbReference>
<dbReference type="Proteomes" id="UP001597079">
    <property type="component" value="Unassembled WGS sequence"/>
</dbReference>
<dbReference type="PROSITE" id="PS50977">
    <property type="entry name" value="HTH_TETR_2"/>
    <property type="match status" value="1"/>
</dbReference>
<dbReference type="InterPro" id="IPR009057">
    <property type="entry name" value="Homeodomain-like_sf"/>
</dbReference>
<evidence type="ECO:0000313" key="7">
    <source>
        <dbReference type="Proteomes" id="UP001597079"/>
    </source>
</evidence>
<dbReference type="Gene3D" id="1.10.357.10">
    <property type="entry name" value="Tetracycline Repressor, domain 2"/>
    <property type="match status" value="1"/>
</dbReference>
<dbReference type="PRINTS" id="PR00455">
    <property type="entry name" value="HTHTETR"/>
</dbReference>
<proteinExistence type="predicted"/>
<evidence type="ECO:0000256" key="4">
    <source>
        <dbReference type="PROSITE-ProRule" id="PRU00335"/>
    </source>
</evidence>
<keyword evidence="1" id="KW-0805">Transcription regulation</keyword>
<dbReference type="EMBL" id="JBHUCX010000042">
    <property type="protein sequence ID" value="MFD1676024.1"/>
    <property type="molecule type" value="Genomic_DNA"/>
</dbReference>
<dbReference type="SUPFAM" id="SSF46689">
    <property type="entry name" value="Homeodomain-like"/>
    <property type="match status" value="1"/>
</dbReference>
<keyword evidence="2 4" id="KW-0238">DNA-binding</keyword>
<feature type="DNA-binding region" description="H-T-H motif" evidence="4">
    <location>
        <begin position="43"/>
        <end position="62"/>
    </location>
</feature>
<dbReference type="PANTHER" id="PTHR30055">
    <property type="entry name" value="HTH-TYPE TRANSCRIPTIONAL REGULATOR RUTR"/>
    <property type="match status" value="1"/>
</dbReference>
<evidence type="ECO:0000256" key="3">
    <source>
        <dbReference type="ARBA" id="ARBA00023163"/>
    </source>
</evidence>
<dbReference type="PANTHER" id="PTHR30055:SF234">
    <property type="entry name" value="HTH-TYPE TRANSCRIPTIONAL REGULATOR BETI"/>
    <property type="match status" value="1"/>
</dbReference>
<dbReference type="RefSeq" id="WP_377943920.1">
    <property type="nucleotide sequence ID" value="NZ_JBHUCX010000042.1"/>
</dbReference>
<gene>
    <name evidence="6" type="ORF">ACFSB2_15070</name>
</gene>
<keyword evidence="7" id="KW-1185">Reference proteome</keyword>
<organism evidence="6 7">
    <name type="scientific">Alicyclobacillus fodiniaquatilis</name>
    <dbReference type="NCBI Taxonomy" id="1661150"/>
    <lineage>
        <taxon>Bacteria</taxon>
        <taxon>Bacillati</taxon>
        <taxon>Bacillota</taxon>
        <taxon>Bacilli</taxon>
        <taxon>Bacillales</taxon>
        <taxon>Alicyclobacillaceae</taxon>
        <taxon>Alicyclobacillus</taxon>
    </lineage>
</organism>
<dbReference type="InterPro" id="IPR050109">
    <property type="entry name" value="HTH-type_TetR-like_transc_reg"/>
</dbReference>
<reference evidence="7" key="1">
    <citation type="journal article" date="2019" name="Int. J. Syst. Evol. Microbiol.">
        <title>The Global Catalogue of Microorganisms (GCM) 10K type strain sequencing project: providing services to taxonomists for standard genome sequencing and annotation.</title>
        <authorList>
            <consortium name="The Broad Institute Genomics Platform"/>
            <consortium name="The Broad Institute Genome Sequencing Center for Infectious Disease"/>
            <person name="Wu L."/>
            <person name="Ma J."/>
        </authorList>
    </citation>
    <scope>NUCLEOTIDE SEQUENCE [LARGE SCALE GENOMIC DNA]</scope>
    <source>
        <strain evidence="7">CGMCC 1.12286</strain>
    </source>
</reference>
<protein>
    <submittedName>
        <fullName evidence="6">TetR/AcrR family transcriptional regulator</fullName>
    </submittedName>
</protein>
<accession>A0ABW4JJ44</accession>
<name>A0ABW4JJ44_9BACL</name>
<dbReference type="Pfam" id="PF00440">
    <property type="entry name" value="TetR_N"/>
    <property type="match status" value="1"/>
</dbReference>
<sequence length="198" mass="22801">MDIVKSIGETKGRTERRDAAENRKRIIDAATKLFEQHGVEHVSINQIAMEAQIGSATLYRRYKNKSDLCLDLIKDKIALLFEDIEVYLKENQTAPPRERLKGIISLFMSFRDKKLQLLAGVEEGALAGSHFLFSLHEIIVQLFDEMKTEEQTQPNTVFKVDMLFAALRSDSYVFQRDVRGYSSESFLEQICLTFFPEK</sequence>
<evidence type="ECO:0000256" key="2">
    <source>
        <dbReference type="ARBA" id="ARBA00023125"/>
    </source>
</evidence>
<evidence type="ECO:0000313" key="6">
    <source>
        <dbReference type="EMBL" id="MFD1676024.1"/>
    </source>
</evidence>
<feature type="domain" description="HTH tetR-type" evidence="5">
    <location>
        <begin position="20"/>
        <end position="80"/>
    </location>
</feature>